<accession>A6JTZ2</accession>
<evidence type="ECO:0000256" key="1">
    <source>
        <dbReference type="SAM" id="MobiDB-lite"/>
    </source>
</evidence>
<feature type="region of interest" description="Disordered" evidence="1">
    <location>
        <begin position="1"/>
        <end position="29"/>
    </location>
</feature>
<sequence>MAQQIKAFDNPSSTPGSYEKMEGRKNSRKLSSDLLMHTVAGVHAHTHNF</sequence>
<reference evidence="2 3" key="1">
    <citation type="submission" date="2005-09" db="EMBL/GenBank/DDBJ databases">
        <authorList>
            <person name="Mural R.J."/>
            <person name="Li P.W."/>
            <person name="Adams M.D."/>
            <person name="Amanatides P.G."/>
            <person name="Baden-Tillson H."/>
            <person name="Barnstead M."/>
            <person name="Chin S.H."/>
            <person name="Dew I."/>
            <person name="Evans C.A."/>
            <person name="Ferriera S."/>
            <person name="Flanigan M."/>
            <person name="Fosler C."/>
            <person name="Glodek A."/>
            <person name="Gu Z."/>
            <person name="Holt R.A."/>
            <person name="Jennings D."/>
            <person name="Kraft C.L."/>
            <person name="Lu F."/>
            <person name="Nguyen T."/>
            <person name="Nusskern D.R."/>
            <person name="Pfannkoch C.M."/>
            <person name="Sitter C."/>
            <person name="Sutton G.G."/>
            <person name="Venter J.C."/>
            <person name="Wang Z."/>
            <person name="Woodage T."/>
            <person name="Zheng X.H."/>
            <person name="Zhong F."/>
        </authorList>
    </citation>
    <scope>NUCLEOTIDE SEQUENCE [LARGE SCALE GENOMIC DNA]</scope>
    <source>
        <strain>BN</strain>
        <strain evidence="3">Sprague-Dawley</strain>
    </source>
</reference>
<dbReference type="Proteomes" id="UP000234681">
    <property type="component" value="Chromosome 3"/>
</dbReference>
<protein>
    <submittedName>
        <fullName evidence="2">RCG45673</fullName>
    </submittedName>
</protein>
<evidence type="ECO:0000313" key="2">
    <source>
        <dbReference type="EMBL" id="EDL93305.1"/>
    </source>
</evidence>
<organism evidence="2 3">
    <name type="scientific">Rattus norvegicus</name>
    <name type="common">Rat</name>
    <dbReference type="NCBI Taxonomy" id="10116"/>
    <lineage>
        <taxon>Eukaryota</taxon>
        <taxon>Metazoa</taxon>
        <taxon>Chordata</taxon>
        <taxon>Craniata</taxon>
        <taxon>Vertebrata</taxon>
        <taxon>Euteleostomi</taxon>
        <taxon>Mammalia</taxon>
        <taxon>Eutheria</taxon>
        <taxon>Euarchontoglires</taxon>
        <taxon>Glires</taxon>
        <taxon>Rodentia</taxon>
        <taxon>Myomorpha</taxon>
        <taxon>Muroidea</taxon>
        <taxon>Muridae</taxon>
        <taxon>Murinae</taxon>
        <taxon>Rattus</taxon>
    </lineage>
</organism>
<proteinExistence type="predicted"/>
<name>A6JTZ2_RAT</name>
<evidence type="ECO:0000313" key="3">
    <source>
        <dbReference type="Proteomes" id="UP000234681"/>
    </source>
</evidence>
<dbReference type="EMBL" id="CH474001">
    <property type="protein sequence ID" value="EDL93305.1"/>
    <property type="molecule type" value="Genomic_DNA"/>
</dbReference>
<gene>
    <name evidence="2" type="ORF">rCG_45673</name>
</gene>
<dbReference type="AlphaFoldDB" id="A6JTZ2"/>